<evidence type="ECO:0000313" key="4">
    <source>
        <dbReference type="EMBL" id="GAB0136840.1"/>
    </source>
</evidence>
<evidence type="ECO:0000256" key="1">
    <source>
        <dbReference type="ARBA" id="ARBA00023002"/>
    </source>
</evidence>
<feature type="region of interest" description="Disordered" evidence="2">
    <location>
        <begin position="217"/>
        <end position="255"/>
    </location>
</feature>
<evidence type="ECO:0000259" key="3">
    <source>
        <dbReference type="Pfam" id="PF00465"/>
    </source>
</evidence>
<accession>A0ABQ0CTW6</accession>
<keyword evidence="5" id="KW-1185">Reference proteome</keyword>
<feature type="compositionally biased region" description="Polar residues" evidence="2">
    <location>
        <begin position="1"/>
        <end position="13"/>
    </location>
</feature>
<proteinExistence type="predicted"/>
<evidence type="ECO:0000256" key="2">
    <source>
        <dbReference type="SAM" id="MobiDB-lite"/>
    </source>
</evidence>
<protein>
    <recommendedName>
        <fullName evidence="3">Alcohol dehydrogenase iron-type/glycerol dehydrogenase GldA domain-containing protein</fullName>
    </recommendedName>
</protein>
<feature type="compositionally biased region" description="Polar residues" evidence="2">
    <location>
        <begin position="217"/>
        <end position="226"/>
    </location>
</feature>
<comment type="caution">
    <text evidence="4">The sequence shown here is derived from an EMBL/GenBank/DDBJ whole genome shotgun (WGS) entry which is preliminary data.</text>
</comment>
<organism evidence="4 5">
    <name type="scientific">Epichloe bromicola</name>
    <dbReference type="NCBI Taxonomy" id="79588"/>
    <lineage>
        <taxon>Eukaryota</taxon>
        <taxon>Fungi</taxon>
        <taxon>Dikarya</taxon>
        <taxon>Ascomycota</taxon>
        <taxon>Pezizomycotina</taxon>
        <taxon>Sordariomycetes</taxon>
        <taxon>Hypocreomycetidae</taxon>
        <taxon>Hypocreales</taxon>
        <taxon>Clavicipitaceae</taxon>
        <taxon>Epichloe</taxon>
    </lineage>
</organism>
<reference evidence="5" key="1">
    <citation type="submission" date="2024-06" db="EMBL/GenBank/DDBJ databases">
        <title>Draft Genome Sequences of Epichloe bromicola Strains Isolated from Elymus ciliaris.</title>
        <authorList>
            <consortium name="Epichloe bromicola genome sequencing consortium"/>
            <person name="Miura A."/>
            <person name="Imano S."/>
            <person name="Ashida A."/>
            <person name="Sato I."/>
            <person name="Chiba S."/>
            <person name="Tanaka A."/>
            <person name="Camagna M."/>
            <person name="Takemoto D."/>
        </authorList>
    </citation>
    <scope>NUCLEOTIDE SEQUENCE [LARGE SCALE GENOMIC DNA]</scope>
    <source>
        <strain evidence="5">DP</strain>
    </source>
</reference>
<dbReference type="InterPro" id="IPR001670">
    <property type="entry name" value="ADH_Fe/GldA"/>
</dbReference>
<feature type="domain" description="Alcohol dehydrogenase iron-type/glycerol dehydrogenase GldA" evidence="3">
    <location>
        <begin position="93"/>
        <end position="206"/>
    </location>
</feature>
<sequence length="311" mass="32918">MNTAAKPSSADGNTASKFSATTSPSASASSRLPSEGEEIAGSGSVTAAAAIRRKSSSSTGSGRQSRKSLVGSSSGSSRTTPTEGSHSELAIPRIVYGPGKISRLPTELGRLRVSAPLIVSSPSRISLARRIQSFIPNLNSRILDSAVVNVPAHVVDDAVSRIDDRDVVISVGGASAVGLAKAIGYRKCIPHVCIPTTYSGSEMMPLLLDACPARHSSMIQGTSHSSSKTEKPHRRHRGRESSNHSSRKGPRTTSFRDPRVLPAVIIYDDDLTTSESKRFSAPSDEVAMSRSIELRKGDETSQWSYLHLPGV</sequence>
<dbReference type="Pfam" id="PF00465">
    <property type="entry name" value="Fe-ADH"/>
    <property type="match status" value="1"/>
</dbReference>
<feature type="compositionally biased region" description="Low complexity" evidence="2">
    <location>
        <begin position="56"/>
        <end position="84"/>
    </location>
</feature>
<name>A0ABQ0CTW6_9HYPO</name>
<feature type="compositionally biased region" description="Low complexity" evidence="2">
    <location>
        <begin position="14"/>
        <end position="30"/>
    </location>
</feature>
<keyword evidence="1" id="KW-0560">Oxidoreductase</keyword>
<dbReference type="Proteomes" id="UP001562357">
    <property type="component" value="Unassembled WGS sequence"/>
</dbReference>
<evidence type="ECO:0000313" key="5">
    <source>
        <dbReference type="Proteomes" id="UP001562357"/>
    </source>
</evidence>
<dbReference type="Gene3D" id="3.40.50.1970">
    <property type="match status" value="1"/>
</dbReference>
<gene>
    <name evidence="4" type="primary">g5128</name>
    <name evidence="4" type="ORF">EsDP_00005128</name>
</gene>
<dbReference type="SUPFAM" id="SSF56796">
    <property type="entry name" value="Dehydroquinate synthase-like"/>
    <property type="match status" value="1"/>
</dbReference>
<feature type="region of interest" description="Disordered" evidence="2">
    <location>
        <begin position="1"/>
        <end position="90"/>
    </location>
</feature>
<dbReference type="EMBL" id="BAAFGZ010000226">
    <property type="protein sequence ID" value="GAB0136840.1"/>
    <property type="molecule type" value="Genomic_DNA"/>
</dbReference>